<accession>A0ABV8MNG0</accession>
<evidence type="ECO:0000313" key="1">
    <source>
        <dbReference type="EMBL" id="MFC4159444.1"/>
    </source>
</evidence>
<reference evidence="2" key="1">
    <citation type="journal article" date="2019" name="Int. J. Syst. Evol. Microbiol.">
        <title>The Global Catalogue of Microorganisms (GCM) 10K type strain sequencing project: providing services to taxonomists for standard genome sequencing and annotation.</title>
        <authorList>
            <consortium name="The Broad Institute Genomics Platform"/>
            <consortium name="The Broad Institute Genome Sequencing Center for Infectious Disease"/>
            <person name="Wu L."/>
            <person name="Ma J."/>
        </authorList>
    </citation>
    <scope>NUCLEOTIDE SEQUENCE [LARGE SCALE GENOMIC DNA]</scope>
    <source>
        <strain evidence="2">LMG 29894</strain>
    </source>
</reference>
<dbReference type="SUPFAM" id="SSF54427">
    <property type="entry name" value="NTF2-like"/>
    <property type="match status" value="1"/>
</dbReference>
<dbReference type="Pfam" id="PF07366">
    <property type="entry name" value="SnoaL"/>
    <property type="match status" value="1"/>
</dbReference>
<comment type="caution">
    <text evidence="1">The sequence shown here is derived from an EMBL/GenBank/DDBJ whole genome shotgun (WGS) entry which is preliminary data.</text>
</comment>
<keyword evidence="2" id="KW-1185">Reference proteome</keyword>
<name>A0ABV8MNG0_9NEIS</name>
<dbReference type="Proteomes" id="UP001595791">
    <property type="component" value="Unassembled WGS sequence"/>
</dbReference>
<dbReference type="InterPro" id="IPR032710">
    <property type="entry name" value="NTF2-like_dom_sf"/>
</dbReference>
<dbReference type="Gene3D" id="3.10.450.50">
    <property type="match status" value="1"/>
</dbReference>
<dbReference type="EMBL" id="JBHSBU010000001">
    <property type="protein sequence ID" value="MFC4159444.1"/>
    <property type="molecule type" value="Genomic_DNA"/>
</dbReference>
<organism evidence="1 2">
    <name type="scientific">Chitinimonas lacunae</name>
    <dbReference type="NCBI Taxonomy" id="1963018"/>
    <lineage>
        <taxon>Bacteria</taxon>
        <taxon>Pseudomonadati</taxon>
        <taxon>Pseudomonadota</taxon>
        <taxon>Betaproteobacteria</taxon>
        <taxon>Neisseriales</taxon>
        <taxon>Chitinibacteraceae</taxon>
        <taxon>Chitinimonas</taxon>
    </lineage>
</organism>
<protein>
    <submittedName>
        <fullName evidence="1">Ester cyclase</fullName>
    </submittedName>
</protein>
<gene>
    <name evidence="1" type="ORF">ACFOW7_08770</name>
</gene>
<dbReference type="InterPro" id="IPR009959">
    <property type="entry name" value="Cyclase_SnoaL-like"/>
</dbReference>
<sequence length="138" mass="15781">MSLTPKEVVRRFIEEVRSGRQPERAAHWMAPLVRAHQVQAEAPHRVSLSPAEYAGHVREMWAAHGPFEVEIEELLAEGDKVYVRWQQTGWHRLGDGKEVPLTEIASAVYRVEYGQIVAYHIQIDRMGKALQIRESMAA</sequence>
<dbReference type="RefSeq" id="WP_378163199.1">
    <property type="nucleotide sequence ID" value="NZ_JBHSBU010000001.1"/>
</dbReference>
<proteinExistence type="predicted"/>
<evidence type="ECO:0000313" key="2">
    <source>
        <dbReference type="Proteomes" id="UP001595791"/>
    </source>
</evidence>